<dbReference type="InterPro" id="IPR036590">
    <property type="entry name" value="SRAP-like"/>
</dbReference>
<dbReference type="GO" id="GO:0106300">
    <property type="term" value="P:protein-DNA covalent cross-linking repair"/>
    <property type="evidence" value="ECO:0007669"/>
    <property type="project" value="InterPro"/>
</dbReference>
<sequence length="239" mass="26486">MCGRFTLTQSPSAIASALGLPDLPAFAPRYNIAPTQPIVAARMAPNKAEPEMTHLTWGLIPSWAKDSKIGAKLINARAETLSEKPSFRSAFKRRRCLVIADGFYEWQKLTIGKQPMYLSLDRQPFSFAGLWEHWQSADGSEVESCTIITTEANDLMRPIHDRMPVILAPQDYDLWLDPQSGSDRLQSLLRPYPAAEMNVYPVSAQVNNPRNEDANCIVPMASQDSGVIVSSVAPIQNSK</sequence>
<reference evidence="9" key="1">
    <citation type="submission" date="2021-05" db="EMBL/GenBank/DDBJ databases">
        <authorList>
            <person name="Pietrasiak N."/>
            <person name="Ward R."/>
            <person name="Stajich J.E."/>
            <person name="Kurbessoian T."/>
        </authorList>
    </citation>
    <scope>NUCLEOTIDE SEQUENCE</scope>
    <source>
        <strain evidence="9">UHER 2000/2452</strain>
    </source>
</reference>
<keyword evidence="4 8" id="KW-0378">Hydrolase</keyword>
<dbReference type="SUPFAM" id="SSF143081">
    <property type="entry name" value="BB1717-like"/>
    <property type="match status" value="1"/>
</dbReference>
<comment type="similarity">
    <text evidence="1 8">Belongs to the SOS response-associated peptidase family.</text>
</comment>
<dbReference type="PANTHER" id="PTHR13604">
    <property type="entry name" value="DC12-RELATED"/>
    <property type="match status" value="1"/>
</dbReference>
<comment type="caution">
    <text evidence="9">The sequence shown here is derived from an EMBL/GenBank/DDBJ whole genome shotgun (WGS) entry which is preliminary data.</text>
</comment>
<keyword evidence="5" id="KW-0190">Covalent protein-DNA linkage</keyword>
<name>A0A951Q9N6_9CYAN</name>
<dbReference type="Proteomes" id="UP000757435">
    <property type="component" value="Unassembled WGS sequence"/>
</dbReference>
<keyword evidence="3" id="KW-0227">DNA damage</keyword>
<evidence type="ECO:0000256" key="6">
    <source>
        <dbReference type="ARBA" id="ARBA00023125"/>
    </source>
</evidence>
<evidence type="ECO:0000256" key="5">
    <source>
        <dbReference type="ARBA" id="ARBA00023124"/>
    </source>
</evidence>
<keyword evidence="2 8" id="KW-0645">Protease</keyword>
<evidence type="ECO:0000256" key="4">
    <source>
        <dbReference type="ARBA" id="ARBA00022801"/>
    </source>
</evidence>
<evidence type="ECO:0000256" key="3">
    <source>
        <dbReference type="ARBA" id="ARBA00022763"/>
    </source>
</evidence>
<keyword evidence="7" id="KW-0456">Lyase</keyword>
<dbReference type="Pfam" id="PF02586">
    <property type="entry name" value="SRAP"/>
    <property type="match status" value="1"/>
</dbReference>
<dbReference type="EC" id="3.4.-.-" evidence="8"/>
<evidence type="ECO:0000256" key="1">
    <source>
        <dbReference type="ARBA" id="ARBA00008136"/>
    </source>
</evidence>
<dbReference type="AlphaFoldDB" id="A0A951Q9N6"/>
<organism evidence="9 10">
    <name type="scientific">Drouetiella hepatica Uher 2000/2452</name>
    <dbReference type="NCBI Taxonomy" id="904376"/>
    <lineage>
        <taxon>Bacteria</taxon>
        <taxon>Bacillati</taxon>
        <taxon>Cyanobacteriota</taxon>
        <taxon>Cyanophyceae</taxon>
        <taxon>Oculatellales</taxon>
        <taxon>Oculatellaceae</taxon>
        <taxon>Drouetiella</taxon>
    </lineage>
</organism>
<dbReference type="GO" id="GO:0008233">
    <property type="term" value="F:peptidase activity"/>
    <property type="evidence" value="ECO:0007669"/>
    <property type="project" value="UniProtKB-KW"/>
</dbReference>
<proteinExistence type="inferred from homology"/>
<accession>A0A951Q9N6</accession>
<reference evidence="9" key="2">
    <citation type="journal article" date="2022" name="Microbiol. Resour. Announc.">
        <title>Metagenome Sequencing to Explore Phylogenomics of Terrestrial Cyanobacteria.</title>
        <authorList>
            <person name="Ward R.D."/>
            <person name="Stajich J.E."/>
            <person name="Johansen J.R."/>
            <person name="Huntemann M."/>
            <person name="Clum A."/>
            <person name="Foster B."/>
            <person name="Foster B."/>
            <person name="Roux S."/>
            <person name="Palaniappan K."/>
            <person name="Varghese N."/>
            <person name="Mukherjee S."/>
            <person name="Reddy T.B.K."/>
            <person name="Daum C."/>
            <person name="Copeland A."/>
            <person name="Chen I.A."/>
            <person name="Ivanova N.N."/>
            <person name="Kyrpides N.C."/>
            <person name="Shapiro N."/>
            <person name="Eloe-Fadrosh E.A."/>
            <person name="Pietrasiak N."/>
        </authorList>
    </citation>
    <scope>NUCLEOTIDE SEQUENCE</scope>
    <source>
        <strain evidence="9">UHER 2000/2452</strain>
    </source>
</reference>
<gene>
    <name evidence="9" type="ORF">KME15_07310</name>
</gene>
<protein>
    <recommendedName>
        <fullName evidence="8">Abasic site processing protein</fullName>
        <ecNumber evidence="8">3.4.-.-</ecNumber>
    </recommendedName>
</protein>
<dbReference type="GO" id="GO:0003697">
    <property type="term" value="F:single-stranded DNA binding"/>
    <property type="evidence" value="ECO:0007669"/>
    <property type="project" value="InterPro"/>
</dbReference>
<dbReference type="Gene3D" id="3.90.1680.10">
    <property type="entry name" value="SOS response associated peptidase-like"/>
    <property type="match status" value="1"/>
</dbReference>
<dbReference type="EMBL" id="JAHHHD010000005">
    <property type="protein sequence ID" value="MBW4658465.1"/>
    <property type="molecule type" value="Genomic_DNA"/>
</dbReference>
<evidence type="ECO:0000313" key="9">
    <source>
        <dbReference type="EMBL" id="MBW4658465.1"/>
    </source>
</evidence>
<evidence type="ECO:0000256" key="8">
    <source>
        <dbReference type="RuleBase" id="RU364100"/>
    </source>
</evidence>
<dbReference type="GO" id="GO:0006508">
    <property type="term" value="P:proteolysis"/>
    <property type="evidence" value="ECO:0007669"/>
    <property type="project" value="UniProtKB-KW"/>
</dbReference>
<evidence type="ECO:0000256" key="7">
    <source>
        <dbReference type="ARBA" id="ARBA00023239"/>
    </source>
</evidence>
<dbReference type="InterPro" id="IPR003738">
    <property type="entry name" value="SRAP"/>
</dbReference>
<evidence type="ECO:0000256" key="2">
    <source>
        <dbReference type="ARBA" id="ARBA00022670"/>
    </source>
</evidence>
<dbReference type="PANTHER" id="PTHR13604:SF0">
    <property type="entry name" value="ABASIC SITE PROCESSING PROTEIN HMCES"/>
    <property type="match status" value="1"/>
</dbReference>
<dbReference type="GO" id="GO:0016829">
    <property type="term" value="F:lyase activity"/>
    <property type="evidence" value="ECO:0007669"/>
    <property type="project" value="UniProtKB-KW"/>
</dbReference>
<evidence type="ECO:0000313" key="10">
    <source>
        <dbReference type="Proteomes" id="UP000757435"/>
    </source>
</evidence>
<keyword evidence="6" id="KW-0238">DNA-binding</keyword>